<accession>A0A1M5I609</accession>
<name>A0A1M5I609_9BACT</name>
<dbReference type="PANTHER" id="PTHR43691">
    <property type="entry name" value="URIDINE PHOSPHORYLASE"/>
    <property type="match status" value="1"/>
</dbReference>
<dbReference type="Pfam" id="PF01048">
    <property type="entry name" value="PNP_UDP_1"/>
    <property type="match status" value="1"/>
</dbReference>
<dbReference type="SUPFAM" id="SSF53167">
    <property type="entry name" value="Purine and uridine phosphorylases"/>
    <property type="match status" value="1"/>
</dbReference>
<evidence type="ECO:0000313" key="6">
    <source>
        <dbReference type="Proteomes" id="UP000184076"/>
    </source>
</evidence>
<dbReference type="InterPro" id="IPR035994">
    <property type="entry name" value="Nucleoside_phosphorylase_sf"/>
</dbReference>
<dbReference type="EMBL" id="FQVB01000052">
    <property type="protein sequence ID" value="SHG23622.1"/>
    <property type="molecule type" value="Genomic_DNA"/>
</dbReference>
<sequence length="278" mass="30026">MVTSSNRFGALGRAGLTYLPPAMPMEAPRSLIEPQKSRKDPSLPPHALLVFTPHDLHACLSLLDGCWEKPHRLFLSDVMVGWYGGTQTAVLGPMLGAPQAVLVLEKAMALGVRRVIAFGWCGSLQPHVAIGDVILPTEGYSEEGTSAHYPVEEPVAPSPSLMKSLRSSLCVAGLTVHEGKVWSTDAPYRETEGKVRAYQARGALGVEMEMAALLTVAAFRRIDLAGALVVSDDLSRLVWRHGFRDPRFLQARKVLPGRLLEALTAESPSGNRSRSGKG</sequence>
<dbReference type="InterPro" id="IPR000845">
    <property type="entry name" value="Nucleoside_phosphorylase_d"/>
</dbReference>
<evidence type="ECO:0000259" key="4">
    <source>
        <dbReference type="Pfam" id="PF01048"/>
    </source>
</evidence>
<dbReference type="GO" id="GO:0004850">
    <property type="term" value="F:uridine phosphorylase activity"/>
    <property type="evidence" value="ECO:0007669"/>
    <property type="project" value="UniProtKB-EC"/>
</dbReference>
<keyword evidence="6" id="KW-1185">Reference proteome</keyword>
<protein>
    <recommendedName>
        <fullName evidence="2">Uridine phosphorylase</fullName>
        <ecNumber evidence="1">2.4.2.3</ecNumber>
    </recommendedName>
</protein>
<dbReference type="CDD" id="cd09007">
    <property type="entry name" value="NP-I_spr0068"/>
    <property type="match status" value="1"/>
</dbReference>
<evidence type="ECO:0000313" key="5">
    <source>
        <dbReference type="EMBL" id="SHG23622.1"/>
    </source>
</evidence>
<evidence type="ECO:0000256" key="1">
    <source>
        <dbReference type="ARBA" id="ARBA00011888"/>
    </source>
</evidence>
<evidence type="ECO:0000256" key="2">
    <source>
        <dbReference type="ARBA" id="ARBA00021980"/>
    </source>
</evidence>
<dbReference type="STRING" id="1121391.SAMN02745206_03518"/>
<proteinExistence type="predicted"/>
<dbReference type="Proteomes" id="UP000184076">
    <property type="component" value="Unassembled WGS sequence"/>
</dbReference>
<dbReference type="GO" id="GO:0005829">
    <property type="term" value="C:cytosol"/>
    <property type="evidence" value="ECO:0007669"/>
    <property type="project" value="TreeGrafter"/>
</dbReference>
<dbReference type="AlphaFoldDB" id="A0A1M5I609"/>
<evidence type="ECO:0000256" key="3">
    <source>
        <dbReference type="ARBA" id="ARBA00048447"/>
    </source>
</evidence>
<dbReference type="Gene3D" id="3.40.50.1580">
    <property type="entry name" value="Nucleoside phosphorylase domain"/>
    <property type="match status" value="1"/>
</dbReference>
<reference evidence="6" key="1">
    <citation type="submission" date="2016-11" db="EMBL/GenBank/DDBJ databases">
        <authorList>
            <person name="Varghese N."/>
            <person name="Submissions S."/>
        </authorList>
    </citation>
    <scope>NUCLEOTIDE SEQUENCE [LARGE SCALE GENOMIC DNA]</scope>
    <source>
        <strain evidence="6">DSM 9756</strain>
    </source>
</reference>
<dbReference type="GO" id="GO:0009116">
    <property type="term" value="P:nucleoside metabolic process"/>
    <property type="evidence" value="ECO:0007669"/>
    <property type="project" value="InterPro"/>
</dbReference>
<comment type="catalytic activity">
    <reaction evidence="3">
        <text>uridine + phosphate = alpha-D-ribose 1-phosphate + uracil</text>
        <dbReference type="Rhea" id="RHEA:24388"/>
        <dbReference type="ChEBI" id="CHEBI:16704"/>
        <dbReference type="ChEBI" id="CHEBI:17568"/>
        <dbReference type="ChEBI" id="CHEBI:43474"/>
        <dbReference type="ChEBI" id="CHEBI:57720"/>
        <dbReference type="EC" id="2.4.2.3"/>
    </reaction>
</comment>
<dbReference type="PANTHER" id="PTHR43691:SF11">
    <property type="entry name" value="FI09636P-RELATED"/>
    <property type="match status" value="1"/>
</dbReference>
<gene>
    <name evidence="5" type="ORF">SAMN02745206_03518</name>
</gene>
<feature type="domain" description="Nucleoside phosphorylase" evidence="4">
    <location>
        <begin position="47"/>
        <end position="233"/>
    </location>
</feature>
<organism evidence="5 6">
    <name type="scientific">Desulfacinum infernum DSM 9756</name>
    <dbReference type="NCBI Taxonomy" id="1121391"/>
    <lineage>
        <taxon>Bacteria</taxon>
        <taxon>Pseudomonadati</taxon>
        <taxon>Thermodesulfobacteriota</taxon>
        <taxon>Syntrophobacteria</taxon>
        <taxon>Syntrophobacterales</taxon>
        <taxon>Syntrophobacteraceae</taxon>
        <taxon>Desulfacinum</taxon>
    </lineage>
</organism>
<dbReference type="EC" id="2.4.2.3" evidence="1"/>